<evidence type="ECO:0000313" key="4">
    <source>
        <dbReference type="EnsemblMetazoa" id="CapteP209358"/>
    </source>
</evidence>
<dbReference type="AlphaFoldDB" id="R7TLI2"/>
<evidence type="ECO:0000313" key="5">
    <source>
        <dbReference type="Proteomes" id="UP000014760"/>
    </source>
</evidence>
<gene>
    <name evidence="3" type="ORF">CAPTEDRAFT_209358</name>
</gene>
<sequence>MGTAKEFCLVFILKLICAFITTSSARNPNRGNEQGHPGVPQTFWGKFEGVCEGNGFYYADINNFVFCFHGNSYIMPCAPGTENPGYNSYADDVGRKKSDLEFCNVNLVASGYQDLELPRYGRRIENDYHPDNNNNYQSYQPSNNPPRNTNYLMPQTKRQVRYHQVRQGKESKSTGYSRRIEGKRANVGPYEPSSDSDFEQNFKLKDIQIPNGEDKVVIKIRQQRIGQNKINRPKVQQKRERQKPKREDNPGGKDVYKQEGSDRIEAPYNDPQREFKEIEIRFPSTIYDDVEYQSDEGSLVYTPGMIFDNELLKSPYLPRANVRSSGYRRLSKRDSMLAQSNGGP</sequence>
<dbReference type="EMBL" id="AMQN01012184">
    <property type="status" value="NOT_ANNOTATED_CDS"/>
    <property type="molecule type" value="Genomic_DNA"/>
</dbReference>
<feature type="compositionally biased region" description="Basic residues" evidence="1">
    <location>
        <begin position="231"/>
        <end position="244"/>
    </location>
</feature>
<proteinExistence type="predicted"/>
<dbReference type="EnsemblMetazoa" id="CapteT209358">
    <property type="protein sequence ID" value="CapteP209358"/>
    <property type="gene ID" value="CapteG209358"/>
</dbReference>
<accession>R7TLI2</accession>
<feature type="region of interest" description="Disordered" evidence="1">
    <location>
        <begin position="324"/>
        <end position="344"/>
    </location>
</feature>
<reference evidence="5" key="1">
    <citation type="submission" date="2012-12" db="EMBL/GenBank/DDBJ databases">
        <authorList>
            <person name="Hellsten U."/>
            <person name="Grimwood J."/>
            <person name="Chapman J.A."/>
            <person name="Shapiro H."/>
            <person name="Aerts A."/>
            <person name="Otillar R.P."/>
            <person name="Terry A.Y."/>
            <person name="Boore J.L."/>
            <person name="Simakov O."/>
            <person name="Marletaz F."/>
            <person name="Cho S.-J."/>
            <person name="Edsinger-Gonzales E."/>
            <person name="Havlak P."/>
            <person name="Kuo D.-H."/>
            <person name="Larsson T."/>
            <person name="Lv J."/>
            <person name="Arendt D."/>
            <person name="Savage R."/>
            <person name="Osoegawa K."/>
            <person name="de Jong P."/>
            <person name="Lindberg D.R."/>
            <person name="Seaver E.C."/>
            <person name="Weisblat D.A."/>
            <person name="Putnam N.H."/>
            <person name="Grigoriev I.V."/>
            <person name="Rokhsar D.S."/>
        </authorList>
    </citation>
    <scope>NUCLEOTIDE SEQUENCE</scope>
    <source>
        <strain evidence="5">I ESC-2004</strain>
    </source>
</reference>
<feature type="compositionally biased region" description="Basic and acidic residues" evidence="1">
    <location>
        <begin position="167"/>
        <end position="184"/>
    </location>
</feature>
<evidence type="ECO:0000313" key="3">
    <source>
        <dbReference type="EMBL" id="ELT94698.1"/>
    </source>
</evidence>
<dbReference type="HOGENOM" id="CLU_807108_0_0_1"/>
<feature type="signal peptide" evidence="2">
    <location>
        <begin position="1"/>
        <end position="25"/>
    </location>
</feature>
<feature type="region of interest" description="Disordered" evidence="1">
    <location>
        <begin position="124"/>
        <end position="198"/>
    </location>
</feature>
<reference evidence="3 5" key="2">
    <citation type="journal article" date="2013" name="Nature">
        <title>Insights into bilaterian evolution from three spiralian genomes.</title>
        <authorList>
            <person name="Simakov O."/>
            <person name="Marletaz F."/>
            <person name="Cho S.J."/>
            <person name="Edsinger-Gonzales E."/>
            <person name="Havlak P."/>
            <person name="Hellsten U."/>
            <person name="Kuo D.H."/>
            <person name="Larsson T."/>
            <person name="Lv J."/>
            <person name="Arendt D."/>
            <person name="Savage R."/>
            <person name="Osoegawa K."/>
            <person name="de Jong P."/>
            <person name="Grimwood J."/>
            <person name="Chapman J.A."/>
            <person name="Shapiro H."/>
            <person name="Aerts A."/>
            <person name="Otillar R.P."/>
            <person name="Terry A.Y."/>
            <person name="Boore J.L."/>
            <person name="Grigoriev I.V."/>
            <person name="Lindberg D.R."/>
            <person name="Seaver E.C."/>
            <person name="Weisblat D.A."/>
            <person name="Putnam N.H."/>
            <person name="Rokhsar D.S."/>
        </authorList>
    </citation>
    <scope>NUCLEOTIDE SEQUENCE</scope>
    <source>
        <strain evidence="3 5">I ESC-2004</strain>
    </source>
</reference>
<protein>
    <recommendedName>
        <fullName evidence="6">Chitin-binding type-2 domain-containing protein</fullName>
    </recommendedName>
</protein>
<dbReference type="Proteomes" id="UP000014760">
    <property type="component" value="Unassembled WGS sequence"/>
</dbReference>
<evidence type="ECO:0008006" key="6">
    <source>
        <dbReference type="Google" id="ProtNLM"/>
    </source>
</evidence>
<feature type="compositionally biased region" description="Basic and acidic residues" evidence="1">
    <location>
        <begin position="245"/>
        <end position="272"/>
    </location>
</feature>
<name>R7TLI2_CAPTE</name>
<feature type="compositionally biased region" description="Polar residues" evidence="1">
    <location>
        <begin position="146"/>
        <end position="157"/>
    </location>
</feature>
<evidence type="ECO:0000256" key="1">
    <source>
        <dbReference type="SAM" id="MobiDB-lite"/>
    </source>
</evidence>
<keyword evidence="2" id="KW-0732">Signal</keyword>
<dbReference type="EMBL" id="KB309354">
    <property type="protein sequence ID" value="ELT94698.1"/>
    <property type="molecule type" value="Genomic_DNA"/>
</dbReference>
<feature type="chain" id="PRO_5008787141" description="Chitin-binding type-2 domain-containing protein" evidence="2">
    <location>
        <begin position="26"/>
        <end position="344"/>
    </location>
</feature>
<evidence type="ECO:0000256" key="2">
    <source>
        <dbReference type="SAM" id="SignalP"/>
    </source>
</evidence>
<keyword evidence="5" id="KW-1185">Reference proteome</keyword>
<organism evidence="3">
    <name type="scientific">Capitella teleta</name>
    <name type="common">Polychaete worm</name>
    <dbReference type="NCBI Taxonomy" id="283909"/>
    <lineage>
        <taxon>Eukaryota</taxon>
        <taxon>Metazoa</taxon>
        <taxon>Spiralia</taxon>
        <taxon>Lophotrochozoa</taxon>
        <taxon>Annelida</taxon>
        <taxon>Polychaeta</taxon>
        <taxon>Sedentaria</taxon>
        <taxon>Scolecida</taxon>
        <taxon>Capitellidae</taxon>
        <taxon>Capitella</taxon>
    </lineage>
</organism>
<feature type="region of interest" description="Disordered" evidence="1">
    <location>
        <begin position="224"/>
        <end position="272"/>
    </location>
</feature>
<feature type="compositionally biased region" description="Low complexity" evidence="1">
    <location>
        <begin position="132"/>
        <end position="142"/>
    </location>
</feature>
<reference evidence="4" key="3">
    <citation type="submission" date="2015-06" db="UniProtKB">
        <authorList>
            <consortium name="EnsemblMetazoa"/>
        </authorList>
    </citation>
    <scope>IDENTIFICATION</scope>
</reference>